<dbReference type="EMBL" id="QEAP01000184">
    <property type="protein sequence ID" value="TPX73456.1"/>
    <property type="molecule type" value="Genomic_DNA"/>
</dbReference>
<keyword evidence="6" id="KW-0963">Cytoplasm</keyword>
<comment type="similarity">
    <text evidence="4">Belongs to the ELP5 family.</text>
</comment>
<dbReference type="STRING" id="246404.A0A507FDU8"/>
<protein>
    <recommendedName>
        <fullName evidence="5">Elongator complex protein 5</fullName>
    </recommendedName>
</protein>
<dbReference type="OrthoDB" id="166907at2759"/>
<name>A0A507FDU8_9FUNG</name>
<evidence type="ECO:0000256" key="5">
    <source>
        <dbReference type="ARBA" id="ARBA00020264"/>
    </source>
</evidence>
<dbReference type="Pfam" id="PF10483">
    <property type="entry name" value="Elong_Iki1"/>
    <property type="match status" value="1"/>
</dbReference>
<feature type="region of interest" description="Disordered" evidence="9">
    <location>
        <begin position="245"/>
        <end position="264"/>
    </location>
</feature>
<evidence type="ECO:0000256" key="6">
    <source>
        <dbReference type="ARBA" id="ARBA00022490"/>
    </source>
</evidence>
<sequence length="323" mass="34252">MATVSIVHCSTATRRNVGAVVNHICGPLATGSSVTVPFDPNHSPSISELLTLASVENSIKSMSAANTSAAASSSPPSVVIVDAIPNALVLPKTSIALVLQRLRDLIDTVSVWKFRKTFSPLAGHAKHVILINNTCLEPLESQFSFRDLLDTLASQVFAIGDPDAAGESVLWQDGWVLVDSFLLRASNTGTFGRIRKGSVKERIGLKLNGRKMTVKSVSDLLLEFETRPDASIVVSATAAAAVTTAAPTSVAQPQSDRNDPTSNLSFNLKLTDEQREMREATVLPYVHDGTISVGGGISAGGFIHYQADAMDDDEGDPDDDLAL</sequence>
<dbReference type="PANTHER" id="PTHR15641">
    <property type="entry name" value="ELONGATOR COMPLEX PROTEIN 5"/>
    <property type="match status" value="1"/>
</dbReference>
<evidence type="ECO:0000256" key="3">
    <source>
        <dbReference type="ARBA" id="ARBA00005043"/>
    </source>
</evidence>
<evidence type="ECO:0000256" key="2">
    <source>
        <dbReference type="ARBA" id="ARBA00004496"/>
    </source>
</evidence>
<keyword evidence="7" id="KW-0819">tRNA processing</keyword>
<evidence type="ECO:0000256" key="9">
    <source>
        <dbReference type="SAM" id="MobiDB-lite"/>
    </source>
</evidence>
<evidence type="ECO:0000256" key="7">
    <source>
        <dbReference type="ARBA" id="ARBA00022694"/>
    </source>
</evidence>
<dbReference type="GO" id="GO:0005634">
    <property type="term" value="C:nucleus"/>
    <property type="evidence" value="ECO:0007669"/>
    <property type="project" value="UniProtKB-SubCell"/>
</dbReference>
<accession>A0A507FDU8</accession>
<comment type="caution">
    <text evidence="10">The sequence shown here is derived from an EMBL/GenBank/DDBJ whole genome shotgun (WGS) entry which is preliminary data.</text>
</comment>
<evidence type="ECO:0000256" key="8">
    <source>
        <dbReference type="ARBA" id="ARBA00023242"/>
    </source>
</evidence>
<dbReference type="AlphaFoldDB" id="A0A507FDU8"/>
<dbReference type="GO" id="GO:0005829">
    <property type="term" value="C:cytosol"/>
    <property type="evidence" value="ECO:0007669"/>
    <property type="project" value="TreeGrafter"/>
</dbReference>
<gene>
    <name evidence="10" type="ORF">CcCBS67573_g05273</name>
</gene>
<organism evidence="10 11">
    <name type="scientific">Chytriomyces confervae</name>
    <dbReference type="NCBI Taxonomy" id="246404"/>
    <lineage>
        <taxon>Eukaryota</taxon>
        <taxon>Fungi</taxon>
        <taxon>Fungi incertae sedis</taxon>
        <taxon>Chytridiomycota</taxon>
        <taxon>Chytridiomycota incertae sedis</taxon>
        <taxon>Chytridiomycetes</taxon>
        <taxon>Chytridiales</taxon>
        <taxon>Chytriomycetaceae</taxon>
        <taxon>Chytriomyces</taxon>
    </lineage>
</organism>
<evidence type="ECO:0000256" key="1">
    <source>
        <dbReference type="ARBA" id="ARBA00004123"/>
    </source>
</evidence>
<feature type="compositionally biased region" description="Polar residues" evidence="9">
    <location>
        <begin position="252"/>
        <end position="264"/>
    </location>
</feature>
<dbReference type="GO" id="GO:0033588">
    <property type="term" value="C:elongator holoenzyme complex"/>
    <property type="evidence" value="ECO:0007669"/>
    <property type="project" value="InterPro"/>
</dbReference>
<evidence type="ECO:0000313" key="11">
    <source>
        <dbReference type="Proteomes" id="UP000320333"/>
    </source>
</evidence>
<keyword evidence="11" id="KW-1185">Reference proteome</keyword>
<dbReference type="Proteomes" id="UP000320333">
    <property type="component" value="Unassembled WGS sequence"/>
</dbReference>
<evidence type="ECO:0000256" key="4">
    <source>
        <dbReference type="ARBA" id="ARBA00009567"/>
    </source>
</evidence>
<comment type="subcellular location">
    <subcellularLocation>
        <location evidence="2">Cytoplasm</location>
    </subcellularLocation>
    <subcellularLocation>
        <location evidence="1">Nucleus</location>
    </subcellularLocation>
</comment>
<keyword evidence="8" id="KW-0539">Nucleus</keyword>
<comment type="pathway">
    <text evidence="3">tRNA modification; 5-methoxycarbonylmethyl-2-thiouridine-tRNA biosynthesis.</text>
</comment>
<reference evidence="10 11" key="1">
    <citation type="journal article" date="2019" name="Sci. Rep.">
        <title>Comparative genomics of chytrid fungi reveal insights into the obligate biotrophic and pathogenic lifestyle of Synchytrium endobioticum.</title>
        <authorList>
            <person name="van de Vossenberg B.T.L.H."/>
            <person name="Warris S."/>
            <person name="Nguyen H.D.T."/>
            <person name="van Gent-Pelzer M.P.E."/>
            <person name="Joly D.L."/>
            <person name="van de Geest H.C."/>
            <person name="Bonants P.J.M."/>
            <person name="Smith D.S."/>
            <person name="Levesque C.A."/>
            <person name="van der Lee T.A.J."/>
        </authorList>
    </citation>
    <scope>NUCLEOTIDE SEQUENCE [LARGE SCALE GENOMIC DNA]</scope>
    <source>
        <strain evidence="10 11">CBS 675.73</strain>
    </source>
</reference>
<dbReference type="InterPro" id="IPR019519">
    <property type="entry name" value="Elp5"/>
</dbReference>
<proteinExistence type="inferred from homology"/>
<dbReference type="PANTHER" id="PTHR15641:SF1">
    <property type="entry name" value="ELONGATOR COMPLEX PROTEIN 5"/>
    <property type="match status" value="1"/>
</dbReference>
<dbReference type="UniPathway" id="UPA00988"/>
<dbReference type="GO" id="GO:0002098">
    <property type="term" value="P:tRNA wobble uridine modification"/>
    <property type="evidence" value="ECO:0007669"/>
    <property type="project" value="InterPro"/>
</dbReference>
<dbReference type="GO" id="GO:0000049">
    <property type="term" value="F:tRNA binding"/>
    <property type="evidence" value="ECO:0007669"/>
    <property type="project" value="TreeGrafter"/>
</dbReference>
<evidence type="ECO:0000313" key="10">
    <source>
        <dbReference type="EMBL" id="TPX73456.1"/>
    </source>
</evidence>